<comment type="caution">
    <text evidence="2">The sequence shown here is derived from an EMBL/GenBank/DDBJ whole genome shotgun (WGS) entry which is preliminary data.</text>
</comment>
<gene>
    <name evidence="2" type="ORF">TSOC_014574</name>
</gene>
<dbReference type="EMBL" id="PGGS01002409">
    <property type="protein sequence ID" value="PNG99643.1"/>
    <property type="molecule type" value="Genomic_DNA"/>
</dbReference>
<accession>A0A2J7ZH92</accession>
<reference evidence="2 3" key="1">
    <citation type="journal article" date="2017" name="Mol. Biol. Evol.">
        <title>The 4-celled Tetrabaena socialis nuclear genome reveals the essential components for genetic control of cell number at the origin of multicellularity in the volvocine lineage.</title>
        <authorList>
            <person name="Featherston J."/>
            <person name="Arakaki Y."/>
            <person name="Hanschen E.R."/>
            <person name="Ferris P.J."/>
            <person name="Michod R.E."/>
            <person name="Olson B.J.S.C."/>
            <person name="Nozaki H."/>
            <person name="Durand P.M."/>
        </authorList>
    </citation>
    <scope>NUCLEOTIDE SEQUENCE [LARGE SCALE GENOMIC DNA]</scope>
    <source>
        <strain evidence="2 3">NIES-571</strain>
    </source>
</reference>
<protein>
    <submittedName>
        <fullName evidence="2">Uncharacterized protein</fullName>
    </submittedName>
</protein>
<keyword evidence="3" id="KW-1185">Reference proteome</keyword>
<feature type="non-terminal residue" evidence="2">
    <location>
        <position position="116"/>
    </location>
</feature>
<dbReference type="Proteomes" id="UP000236333">
    <property type="component" value="Unassembled WGS sequence"/>
</dbReference>
<name>A0A2J7ZH92_9CHLO</name>
<keyword evidence="1" id="KW-0812">Transmembrane</keyword>
<evidence type="ECO:0000313" key="2">
    <source>
        <dbReference type="EMBL" id="PNG99643.1"/>
    </source>
</evidence>
<sequence>MARSTALQSPRLALGGGNGDGLVCQGRCLRLPRCACASMWLPRPVVMLVALVLCLVTLHLGFATRSAASTDARRQLRHPARDDLPHELVPNSLAAGGDTPHSVLSKQLDLLHGRYE</sequence>
<proteinExistence type="predicted"/>
<feature type="transmembrane region" description="Helical" evidence="1">
    <location>
        <begin position="45"/>
        <end position="64"/>
    </location>
</feature>
<evidence type="ECO:0000313" key="3">
    <source>
        <dbReference type="Proteomes" id="UP000236333"/>
    </source>
</evidence>
<keyword evidence="1" id="KW-0472">Membrane</keyword>
<evidence type="ECO:0000256" key="1">
    <source>
        <dbReference type="SAM" id="Phobius"/>
    </source>
</evidence>
<dbReference type="AlphaFoldDB" id="A0A2J7ZH92"/>
<keyword evidence="1" id="KW-1133">Transmembrane helix</keyword>
<organism evidence="2 3">
    <name type="scientific">Tetrabaena socialis</name>
    <dbReference type="NCBI Taxonomy" id="47790"/>
    <lineage>
        <taxon>Eukaryota</taxon>
        <taxon>Viridiplantae</taxon>
        <taxon>Chlorophyta</taxon>
        <taxon>core chlorophytes</taxon>
        <taxon>Chlorophyceae</taxon>
        <taxon>CS clade</taxon>
        <taxon>Chlamydomonadales</taxon>
        <taxon>Tetrabaenaceae</taxon>
        <taxon>Tetrabaena</taxon>
    </lineage>
</organism>